<evidence type="ECO:0000313" key="5">
    <source>
        <dbReference type="Proteomes" id="UP000191171"/>
    </source>
</evidence>
<evidence type="ECO:0000313" key="3">
    <source>
        <dbReference type="EMBL" id="MDT2370557.1"/>
    </source>
</evidence>
<dbReference type="Pfam" id="PF13643">
    <property type="entry name" value="DUF4145"/>
    <property type="match status" value="1"/>
</dbReference>
<reference evidence="2 6" key="2">
    <citation type="submission" date="2019-10" db="EMBL/GenBank/DDBJ databases">
        <title>Evolutionary dynamics of vancomycin-resistant Enterococcus faecium during gastrointestinal tract colonization and bloodstream infection in immunocompromised pediatric patients.</title>
        <authorList>
            <person name="Chilambi G.S."/>
            <person name="Nordstrom H.R."/>
            <person name="Evans D.R."/>
            <person name="Ferrolino J."/>
            <person name="Hayden R.T."/>
            <person name="Maron G.M."/>
            <person name="Vo A.N."/>
            <person name="Gilmore M.S."/>
            <person name="Wolf J."/>
            <person name="Rosch J.W."/>
            <person name="Van Tyne D."/>
        </authorList>
    </citation>
    <scope>NUCLEOTIDE SEQUENCE [LARGE SCALE GENOMIC DNA]</scope>
    <source>
        <strain evidence="2 6">VRECG27</strain>
    </source>
</reference>
<dbReference type="EMBL" id="JARPTX010000037">
    <property type="protein sequence ID" value="MDT2370557.1"/>
    <property type="molecule type" value="Genomic_DNA"/>
</dbReference>
<dbReference type="Proteomes" id="UP000191171">
    <property type="component" value="Unassembled WGS sequence"/>
</dbReference>
<dbReference type="RefSeq" id="WP_002349221.1">
    <property type="nucleotide sequence ID" value="NZ_AP026655.1"/>
</dbReference>
<dbReference type="AlphaFoldDB" id="A0A132Z085"/>
<gene>
    <name evidence="4" type="ORF">B1P95_06550</name>
    <name evidence="2" type="ORF">GBM73_05445</name>
    <name evidence="3" type="ORF">P6Z85_10415</name>
</gene>
<evidence type="ECO:0000259" key="1">
    <source>
        <dbReference type="Pfam" id="PF13643"/>
    </source>
</evidence>
<name>A0A132Z085_ENTFC</name>
<dbReference type="InterPro" id="IPR025285">
    <property type="entry name" value="DUF4145"/>
</dbReference>
<proteinExistence type="predicted"/>
<dbReference type="Proteomes" id="UP000469871">
    <property type="component" value="Unassembled WGS sequence"/>
</dbReference>
<organism evidence="2 6">
    <name type="scientific">Enterococcus faecium</name>
    <name type="common">Streptococcus faecium</name>
    <dbReference type="NCBI Taxonomy" id="1352"/>
    <lineage>
        <taxon>Bacteria</taxon>
        <taxon>Bacillati</taxon>
        <taxon>Bacillota</taxon>
        <taxon>Bacilli</taxon>
        <taxon>Lactobacillales</taxon>
        <taxon>Enterococcaceae</taxon>
        <taxon>Enterococcus</taxon>
    </lineage>
</organism>
<dbReference type="EMBL" id="WEFP01000001">
    <property type="protein sequence ID" value="KAB7576787.1"/>
    <property type="molecule type" value="Genomic_DNA"/>
</dbReference>
<protein>
    <submittedName>
        <fullName evidence="2">DUF4145 domain-containing protein</fullName>
    </submittedName>
</protein>
<evidence type="ECO:0000313" key="6">
    <source>
        <dbReference type="Proteomes" id="UP000469871"/>
    </source>
</evidence>
<dbReference type="EMBL" id="MVGJ01000030">
    <property type="protein sequence ID" value="OOL82926.1"/>
    <property type="molecule type" value="Genomic_DNA"/>
</dbReference>
<feature type="domain" description="DUF4145" evidence="1">
    <location>
        <begin position="121"/>
        <end position="212"/>
    </location>
</feature>
<accession>A0A132Z085</accession>
<sequence>MRGVLMLQEVNIKYRDRQNTETIYLPNSCPHCGNIMTPYVYFGVSSYSAFDNDRIFGVLVQCINDECNKFYSLQFINTFNEDEGYSENILIKDYYRPPIKIDLPENIEKVSPTFVDIYTQATQAKSEQLEQIAGVGYRKALEFLIKDYAISKNSEDEDKIKKMLLGKTIENYLNDFPKLQRLAKAATWIGNDETHYVRRHTNKDVHDMDAFIKSAAQFIAADYDADLADQFINGNNFMPTTN</sequence>
<dbReference type="Proteomes" id="UP001260956">
    <property type="component" value="Unassembled WGS sequence"/>
</dbReference>
<reference evidence="3" key="3">
    <citation type="submission" date="2023-03" db="EMBL/GenBank/DDBJ databases">
        <authorList>
            <person name="Shen W."/>
            <person name="Cai J."/>
        </authorList>
    </citation>
    <scope>NUCLEOTIDE SEQUENCE</scope>
    <source>
        <strain evidence="3">B1010-2</strain>
    </source>
</reference>
<evidence type="ECO:0000313" key="2">
    <source>
        <dbReference type="EMBL" id="KAB7576787.1"/>
    </source>
</evidence>
<reference evidence="4 5" key="1">
    <citation type="submission" date="2017-02" db="EMBL/GenBank/DDBJ databases">
        <title>Clonality and virulence of isolates of VRE in Hematopoietic Stem Cell Transplanted (HSCT) patients.</title>
        <authorList>
            <person name="Marchi A.P."/>
            <person name="Martins R.C."/>
            <person name="Marie S.K."/>
            <person name="Levin A.S."/>
            <person name="Costa S.F."/>
        </authorList>
    </citation>
    <scope>NUCLEOTIDE SEQUENCE [LARGE SCALE GENOMIC DNA]</scope>
    <source>
        <strain evidence="4 5">LIM1759</strain>
    </source>
</reference>
<evidence type="ECO:0000313" key="4">
    <source>
        <dbReference type="EMBL" id="OOL82926.1"/>
    </source>
</evidence>
<comment type="caution">
    <text evidence="2">The sequence shown here is derived from an EMBL/GenBank/DDBJ whole genome shotgun (WGS) entry which is preliminary data.</text>
</comment>